<evidence type="ECO:0000256" key="4">
    <source>
        <dbReference type="ARBA" id="ARBA00023136"/>
    </source>
</evidence>
<dbReference type="GO" id="GO:0007409">
    <property type="term" value="P:axonogenesis"/>
    <property type="evidence" value="ECO:0007669"/>
    <property type="project" value="TreeGrafter"/>
</dbReference>
<comment type="caution">
    <text evidence="5">Lacks conserved residue(s) required for the propagation of feature annotation.</text>
</comment>
<feature type="region of interest" description="GFLD subdomain" evidence="5">
    <location>
        <begin position="25"/>
        <end position="124"/>
    </location>
</feature>
<dbReference type="GO" id="GO:0008201">
    <property type="term" value="F:heparin binding"/>
    <property type="evidence" value="ECO:0007669"/>
    <property type="project" value="UniProtKB-UniRule"/>
</dbReference>
<dbReference type="PROSITE" id="PS51870">
    <property type="entry name" value="APP_E2"/>
    <property type="match status" value="1"/>
</dbReference>
<dbReference type="InterPro" id="IPR019543">
    <property type="entry name" value="APP_amyloid_C"/>
</dbReference>
<dbReference type="Gene3D" id="2.30.29.30">
    <property type="entry name" value="Pleckstrin-homology domain (PH domain)/Phosphotyrosine-binding domain (PTB)"/>
    <property type="match status" value="1"/>
</dbReference>
<comment type="similarity">
    <text evidence="5">Belongs to the APP family.</text>
</comment>
<evidence type="ECO:0000259" key="8">
    <source>
        <dbReference type="PROSITE" id="PS51869"/>
    </source>
</evidence>
<dbReference type="GO" id="GO:0016020">
    <property type="term" value="C:membrane"/>
    <property type="evidence" value="ECO:0007669"/>
    <property type="project" value="UniProtKB-SubCell"/>
</dbReference>
<evidence type="ECO:0000256" key="2">
    <source>
        <dbReference type="ARBA" id="ARBA00022692"/>
    </source>
</evidence>
<keyword evidence="7" id="KW-0732">Signal</keyword>
<feature type="region of interest" description="CuBD subdomain" evidence="5">
    <location>
        <begin position="124"/>
        <end position="135"/>
    </location>
</feature>
<dbReference type="Pfam" id="PF12925">
    <property type="entry name" value="APP_E2"/>
    <property type="match status" value="1"/>
</dbReference>
<dbReference type="SMART" id="SM00006">
    <property type="entry name" value="A4_EXTRA"/>
    <property type="match status" value="1"/>
</dbReference>
<dbReference type="Pfam" id="PF10515">
    <property type="entry name" value="APP_amyloid"/>
    <property type="match status" value="1"/>
</dbReference>
<dbReference type="VEuPathDB" id="VectorBase:CSON005327"/>
<reference evidence="11" key="2">
    <citation type="submission" date="2018-07" db="EMBL/GenBank/DDBJ databases">
        <authorList>
            <person name="Quirk P.G."/>
            <person name="Krulwich T.A."/>
        </authorList>
    </citation>
    <scope>NUCLEOTIDE SEQUENCE</scope>
</reference>
<dbReference type="InterPro" id="IPR024329">
    <property type="entry name" value="Amyloid_glyco_E2_domain"/>
</dbReference>
<keyword evidence="3" id="KW-1133">Transmembrane helix</keyword>
<comment type="subcellular location">
    <subcellularLocation>
        <location evidence="1">Membrane</location>
        <topology evidence="1">Single-pass type I membrane protein</topology>
    </subcellularLocation>
</comment>
<dbReference type="InterPro" id="IPR008155">
    <property type="entry name" value="Amyloid_glyco"/>
</dbReference>
<dbReference type="InterPro" id="IPR011993">
    <property type="entry name" value="PH-like_dom_sf"/>
</dbReference>
<organism evidence="11">
    <name type="scientific">Culicoides sonorensis</name>
    <name type="common">Biting midge</name>
    <dbReference type="NCBI Taxonomy" id="179676"/>
    <lineage>
        <taxon>Eukaryota</taxon>
        <taxon>Metazoa</taxon>
        <taxon>Ecdysozoa</taxon>
        <taxon>Arthropoda</taxon>
        <taxon>Hexapoda</taxon>
        <taxon>Insecta</taxon>
        <taxon>Pterygota</taxon>
        <taxon>Neoptera</taxon>
        <taxon>Endopterygota</taxon>
        <taxon>Diptera</taxon>
        <taxon>Nematocera</taxon>
        <taxon>Chironomoidea</taxon>
        <taxon>Ceratopogonidae</taxon>
        <taxon>Ceratopogoninae</taxon>
        <taxon>Culicoides</taxon>
        <taxon>Monoculicoides</taxon>
    </lineage>
</organism>
<keyword evidence="4" id="KW-0472">Membrane</keyword>
<proteinExistence type="inferred from homology"/>
<sequence>MKKNIYLELYIVLCVIFRNTKAVPRQWEPQLAAYCENGHSYYPQQMSDEGKWITNLDLKAPEACLKDKIDLLNYCKSAYPNRDITNIVESSHYQKIGNWCSIDTQNTKKCKSSTRWVKPYRCLVSTRVKKTDLPITFDNTDYDFKSFESSKTDAQNYEKIGDMGENSSEPTDYDEDYDSDEKNSMLSFFLLLIYQLFFLGEVESSTQVQINPNINEELTTDSSDDAQQRLEENHREKVTKVMKDWSDLEEKYQDMRNLNPIDAQNFKKRMTQRFQMSVQTLEDEENAAKHQLTAMHQQRVLERINRRKKEAMKCYTQALTQTAPDPDIVEKCLQKLLRTLHKDRSHTLAHYRHILSSQKNGIDTAAPERALTLSRLVDINKAVNQSMAMLQRFPSLSQKLTQIMTDYVQALRTKDETPGIILAPSKEAEESILDKYKSEVLQNLAEKERQHFADKKKLQFRNKEHKKLMNEMNIKDSQSMVTEPSVQTTPLSGISKASEVLELASSSTQSTNDIAVKKVIEEVATVITNEAPEPRAQHVMGSNFGHKESVRSLLIVIKVKYNCTNQKFADFGQQKGIKVSSEEKHVTIMQVNGYENPTYKYFEVKE</sequence>
<evidence type="ECO:0000256" key="3">
    <source>
        <dbReference type="ARBA" id="ARBA00022989"/>
    </source>
</evidence>
<evidence type="ECO:0000256" key="5">
    <source>
        <dbReference type="PROSITE-ProRule" id="PRU01217"/>
    </source>
</evidence>
<dbReference type="EMBL" id="UFQT01002125">
    <property type="protein sequence ID" value="SSX32715.1"/>
    <property type="molecule type" value="Genomic_DNA"/>
</dbReference>
<accession>A0A336MSP1</accession>
<dbReference type="Pfam" id="PF02177">
    <property type="entry name" value="APP_N"/>
    <property type="match status" value="1"/>
</dbReference>
<dbReference type="InterPro" id="IPR008154">
    <property type="entry name" value="Amyloid_glyco_extra"/>
</dbReference>
<feature type="domain" description="E2" evidence="9">
    <location>
        <begin position="203"/>
        <end position="407"/>
    </location>
</feature>
<dbReference type="Gene3D" id="3.90.570.10">
    <property type="entry name" value="Amyloidogenic glycoprotein, heparin-binding domain"/>
    <property type="match status" value="1"/>
</dbReference>
<dbReference type="GO" id="GO:0043005">
    <property type="term" value="C:neuron projection"/>
    <property type="evidence" value="ECO:0007669"/>
    <property type="project" value="TreeGrafter"/>
</dbReference>
<dbReference type="PANTHER" id="PTHR23103">
    <property type="entry name" value="ALZHEIMER'S DISEASE BETA-AMYLOID RELATED"/>
    <property type="match status" value="1"/>
</dbReference>
<name>A0A336MSP1_CULSO</name>
<evidence type="ECO:0000256" key="1">
    <source>
        <dbReference type="ARBA" id="ARBA00004479"/>
    </source>
</evidence>
<evidence type="ECO:0000313" key="10">
    <source>
        <dbReference type="EMBL" id="SSX13278.1"/>
    </source>
</evidence>
<dbReference type="InterPro" id="IPR036454">
    <property type="entry name" value="Amyloid_glyco_heparin-bd_sf"/>
</dbReference>
<dbReference type="SUPFAM" id="SSF56491">
    <property type="entry name" value="A heparin-binding domain"/>
    <property type="match status" value="1"/>
</dbReference>
<evidence type="ECO:0000256" key="6">
    <source>
        <dbReference type="SAM" id="MobiDB-lite"/>
    </source>
</evidence>
<feature type="domain" description="E1" evidence="8">
    <location>
        <begin position="25"/>
        <end position="135"/>
    </location>
</feature>
<dbReference type="GO" id="GO:0043025">
    <property type="term" value="C:neuronal cell body"/>
    <property type="evidence" value="ECO:0007669"/>
    <property type="project" value="TreeGrafter"/>
</dbReference>
<feature type="chain" id="PRO_5036062373" evidence="7">
    <location>
        <begin position="23"/>
        <end position="606"/>
    </location>
</feature>
<gene>
    <name evidence="11" type="primary">CSON005327</name>
</gene>
<dbReference type="AlphaFoldDB" id="A0A336MSP1"/>
<dbReference type="GO" id="GO:0007417">
    <property type="term" value="P:central nervous system development"/>
    <property type="evidence" value="ECO:0007669"/>
    <property type="project" value="TreeGrafter"/>
</dbReference>
<dbReference type="PANTHER" id="PTHR23103:SF15">
    <property type="entry name" value="AMYLOID-BETA-LIKE PROTEIN"/>
    <property type="match status" value="1"/>
</dbReference>
<reference evidence="10" key="1">
    <citation type="submission" date="2018-04" db="EMBL/GenBank/DDBJ databases">
        <authorList>
            <person name="Go L.Y."/>
            <person name="Mitchell J.A."/>
        </authorList>
    </citation>
    <scope>NUCLEOTIDE SEQUENCE</scope>
    <source>
        <tissue evidence="10">Whole organism</tissue>
    </source>
</reference>
<evidence type="ECO:0000313" key="11">
    <source>
        <dbReference type="EMBL" id="SSX32715.1"/>
    </source>
</evidence>
<dbReference type="Gene3D" id="1.20.120.770">
    <property type="entry name" value="Amyloid precursor protein, E2 domain"/>
    <property type="match status" value="1"/>
</dbReference>
<dbReference type="PROSITE" id="PS00320">
    <property type="entry name" value="APP_INTRA"/>
    <property type="match status" value="1"/>
</dbReference>
<dbReference type="SUPFAM" id="SSF109843">
    <property type="entry name" value="CAPPD, an extracellular domain of amyloid beta A4 protein"/>
    <property type="match status" value="1"/>
</dbReference>
<dbReference type="PRINTS" id="PR00203">
    <property type="entry name" value="AMYLOIDA4"/>
</dbReference>
<protein>
    <submittedName>
        <fullName evidence="11">CSON005327 protein</fullName>
    </submittedName>
</protein>
<evidence type="ECO:0000256" key="7">
    <source>
        <dbReference type="SAM" id="SignalP"/>
    </source>
</evidence>
<dbReference type="InterPro" id="IPR019745">
    <property type="entry name" value="Amyloid_glyco_intracell_CS"/>
</dbReference>
<dbReference type="EMBL" id="UFQS01002125">
    <property type="protein sequence ID" value="SSX13278.1"/>
    <property type="molecule type" value="Genomic_DNA"/>
</dbReference>
<dbReference type="InterPro" id="IPR036176">
    <property type="entry name" value="E2_sf"/>
</dbReference>
<feature type="region of interest" description="Disordered" evidence="6">
    <location>
        <begin position="155"/>
        <end position="178"/>
    </location>
</feature>
<dbReference type="PROSITE" id="PS51869">
    <property type="entry name" value="APP_E1"/>
    <property type="match status" value="1"/>
</dbReference>
<dbReference type="InterPro" id="IPR015849">
    <property type="entry name" value="Amyloid_glyco_heparin-bd"/>
</dbReference>
<dbReference type="OMA" id="MPETGRC"/>
<feature type="signal peptide" evidence="7">
    <location>
        <begin position="1"/>
        <end position="22"/>
    </location>
</feature>
<keyword evidence="2" id="KW-0812">Transmembrane</keyword>
<evidence type="ECO:0000259" key="9">
    <source>
        <dbReference type="PROSITE" id="PS51870"/>
    </source>
</evidence>